<dbReference type="Pfam" id="PF08245">
    <property type="entry name" value="Mur_ligase_M"/>
    <property type="match status" value="1"/>
</dbReference>
<sequence>MKIIALRDAVQRIRLGVLRPLRMKSAGRTRAKSRGVFIGITGSSGKSTTTALIAAIMRRHGSVSAQVLDNTINPLVKTLLRSRDADYVVAELGVGGKGQMIEMAPLFRPDVAVVTMVGLEHYSAFRSREAIATEKGELVAALSGSGLAVLNGDDPYVMGMAARTAARVVTFGHGDGADCRIVSVSGGFPQGVTVTIGWRGQVIDFPTTFVGRHFAVPVSAAICCALELGVPVAAVRDAVATFQTLWLNLSVHAIPGGPVFLADCKKAPRGTLSLAFDALGAVSAPRRRVVLGMISDDPGKRRAIYRDAVRDALAVSDEVITVNEFGGRSWASEADVAAGRYRHFTTTRQAADYIAQTAMADEVIMLKGSSNLHLERILLQFLEKVRCWEADCGRTDSCVSCGLYQHDHAEHRRLRGAMRARRNLRGLLGTPSEPPALTPPG</sequence>
<evidence type="ECO:0000256" key="1">
    <source>
        <dbReference type="ARBA" id="ARBA00022598"/>
    </source>
</evidence>
<dbReference type="SUPFAM" id="SSF53244">
    <property type="entry name" value="MurD-like peptide ligases, peptide-binding domain"/>
    <property type="match status" value="1"/>
</dbReference>
<evidence type="ECO:0000256" key="3">
    <source>
        <dbReference type="ARBA" id="ARBA00022840"/>
    </source>
</evidence>
<feature type="domain" description="Mur ligase central" evidence="4">
    <location>
        <begin position="40"/>
        <end position="225"/>
    </location>
</feature>
<dbReference type="GO" id="GO:0016881">
    <property type="term" value="F:acid-amino acid ligase activity"/>
    <property type="evidence" value="ECO:0007669"/>
    <property type="project" value="InterPro"/>
</dbReference>
<dbReference type="EMBL" id="CP028919">
    <property type="protein sequence ID" value="AWB50522.1"/>
    <property type="molecule type" value="Genomic_DNA"/>
</dbReference>
<protein>
    <submittedName>
        <fullName evidence="5">Mur ligase</fullName>
    </submittedName>
</protein>
<dbReference type="Gene3D" id="3.90.190.20">
    <property type="entry name" value="Mur ligase, C-terminal domain"/>
    <property type="match status" value="1"/>
</dbReference>
<organism evidence="5 6">
    <name type="scientific">Paragemmobacter aquarius</name>
    <dbReference type="NCBI Taxonomy" id="2169400"/>
    <lineage>
        <taxon>Bacteria</taxon>
        <taxon>Pseudomonadati</taxon>
        <taxon>Pseudomonadota</taxon>
        <taxon>Alphaproteobacteria</taxon>
        <taxon>Rhodobacterales</taxon>
        <taxon>Paracoccaceae</taxon>
        <taxon>Paragemmobacter</taxon>
    </lineage>
</organism>
<dbReference type="RefSeq" id="WP_108437331.1">
    <property type="nucleotide sequence ID" value="NZ_CP028919.1"/>
</dbReference>
<dbReference type="GO" id="GO:0005524">
    <property type="term" value="F:ATP binding"/>
    <property type="evidence" value="ECO:0007669"/>
    <property type="project" value="UniProtKB-KW"/>
</dbReference>
<dbReference type="InterPro" id="IPR036615">
    <property type="entry name" value="Mur_ligase_C_dom_sf"/>
</dbReference>
<keyword evidence="6" id="KW-1185">Reference proteome</keyword>
<gene>
    <name evidence="5" type="ORF">HYN69_18080</name>
</gene>
<accession>A0A2S0URX4</accession>
<dbReference type="Gene3D" id="3.40.1190.10">
    <property type="entry name" value="Mur-like, catalytic domain"/>
    <property type="match status" value="1"/>
</dbReference>
<dbReference type="InterPro" id="IPR013221">
    <property type="entry name" value="Mur_ligase_cen"/>
</dbReference>
<proteinExistence type="predicted"/>
<evidence type="ECO:0000313" key="6">
    <source>
        <dbReference type="Proteomes" id="UP000244496"/>
    </source>
</evidence>
<keyword evidence="3" id="KW-0067">ATP-binding</keyword>
<dbReference type="SUPFAM" id="SSF53623">
    <property type="entry name" value="MurD-like peptide ligases, catalytic domain"/>
    <property type="match status" value="1"/>
</dbReference>
<dbReference type="Proteomes" id="UP000244496">
    <property type="component" value="Plasmid unnamed1"/>
</dbReference>
<keyword evidence="1 5" id="KW-0436">Ligase</keyword>
<dbReference type="InterPro" id="IPR051046">
    <property type="entry name" value="MurCDEF_CellWall_CoF430Synth"/>
</dbReference>
<dbReference type="InterPro" id="IPR036565">
    <property type="entry name" value="Mur-like_cat_sf"/>
</dbReference>
<dbReference type="PANTHER" id="PTHR43024">
    <property type="entry name" value="UDP-N-ACETYLMURAMOYL-TRIPEPTIDE--D-ALANYL-D-ALANINE LIGASE"/>
    <property type="match status" value="1"/>
</dbReference>
<dbReference type="KEGG" id="geh:HYN69_18080"/>
<dbReference type="PANTHER" id="PTHR43024:SF1">
    <property type="entry name" value="UDP-N-ACETYLMURAMOYL-TRIPEPTIDE--D-ALANYL-D-ALANINE LIGASE"/>
    <property type="match status" value="1"/>
</dbReference>
<keyword evidence="2" id="KW-0547">Nucleotide-binding</keyword>
<dbReference type="OrthoDB" id="9803907at2"/>
<reference evidence="5 6" key="1">
    <citation type="submission" date="2018-04" db="EMBL/GenBank/DDBJ databases">
        <title>Genome sequencing of Gemmobacter.</title>
        <authorList>
            <person name="Yi H."/>
            <person name="Baek M.-G."/>
        </authorList>
    </citation>
    <scope>NUCLEOTIDE SEQUENCE [LARGE SCALE GENOMIC DNA]</scope>
    <source>
        <strain evidence="5 6">HYN0069</strain>
        <plasmid evidence="5 6">unnamed1</plasmid>
    </source>
</reference>
<keyword evidence="5" id="KW-0614">Plasmid</keyword>
<name>A0A2S0URX4_9RHOB</name>
<evidence type="ECO:0000259" key="4">
    <source>
        <dbReference type="Pfam" id="PF08245"/>
    </source>
</evidence>
<geneLocation type="plasmid" evidence="5 6">
    <name>unnamed1</name>
</geneLocation>
<evidence type="ECO:0000256" key="2">
    <source>
        <dbReference type="ARBA" id="ARBA00022741"/>
    </source>
</evidence>
<dbReference type="AlphaFoldDB" id="A0A2S0URX4"/>
<evidence type="ECO:0000313" key="5">
    <source>
        <dbReference type="EMBL" id="AWB50522.1"/>
    </source>
</evidence>